<dbReference type="Gene3D" id="1.10.150.240">
    <property type="entry name" value="Putative phosphatase, domain 2"/>
    <property type="match status" value="1"/>
</dbReference>
<dbReference type="SUPFAM" id="SSF56784">
    <property type="entry name" value="HAD-like"/>
    <property type="match status" value="1"/>
</dbReference>
<dbReference type="OrthoDB" id="31229at2157"/>
<dbReference type="NCBIfam" id="TIGR01509">
    <property type="entry name" value="HAD-SF-IA-v3"/>
    <property type="match status" value="1"/>
</dbReference>
<dbReference type="Proteomes" id="UP000067434">
    <property type="component" value="Chromosome"/>
</dbReference>
<reference evidence="2 3" key="1">
    <citation type="journal article" date="2015" name="Stand. Genomic Sci.">
        <title>Complete genome sequence of and proposal of Thermofilum uzonense sp. nov. a novel hyperthermophilic crenarchaeon and emended description of the genus Thermofilum.</title>
        <authorList>
            <person name="Toshchakov S.V."/>
            <person name="Korzhenkov A.A."/>
            <person name="Samarov N.I."/>
            <person name="Mazunin I.O."/>
            <person name="Mozhey O.I."/>
            <person name="Shmyr I.S."/>
            <person name="Derbikova K.S."/>
            <person name="Taranov E.A."/>
            <person name="Dominova I.N."/>
            <person name="Bonch-Osmolovskaya E.A."/>
            <person name="Patrushev M.V."/>
            <person name="Podosokorskaya O.A."/>
            <person name="Kublanov I.V."/>
        </authorList>
    </citation>
    <scope>NUCLEOTIDE SEQUENCE [LARGE SCALE GENOMIC DNA]</scope>
    <source>
        <strain evidence="2 3">1807-2</strain>
    </source>
</reference>
<dbReference type="PATRIC" id="fig|1550241.5.peg.522"/>
<dbReference type="EMBL" id="CP009961">
    <property type="protein sequence ID" value="AKG38375.1"/>
    <property type="molecule type" value="Genomic_DNA"/>
</dbReference>
<comment type="similarity">
    <text evidence="1">Belongs to the HAD-like hydrolase superfamily.</text>
</comment>
<evidence type="ECO:0000313" key="2">
    <source>
        <dbReference type="EMBL" id="AKG38375.1"/>
    </source>
</evidence>
<dbReference type="STRING" id="1550241.MA03_02545"/>
<evidence type="ECO:0000256" key="1">
    <source>
        <dbReference type="ARBA" id="ARBA00007958"/>
    </source>
</evidence>
<gene>
    <name evidence="2" type="ORF">MA03_02545</name>
</gene>
<dbReference type="InterPro" id="IPR023198">
    <property type="entry name" value="PGP-like_dom2"/>
</dbReference>
<dbReference type="InterPro" id="IPR023214">
    <property type="entry name" value="HAD_sf"/>
</dbReference>
<proteinExistence type="inferred from homology"/>
<protein>
    <recommendedName>
        <fullName evidence="4">HAD family phosphatase</fullName>
    </recommendedName>
</protein>
<name>A0A0F7FHZ2_9CREN</name>
<sequence length="230" mass="25869">MKSKIVFVWDFDGVIALTPHEEAWRQASLKYGIQGFDSSFYASYVSGRPRLEGAKNILEKLAPDLLARRGEEILKEFADYKTKIYLDMVSRGEYRVNWKVVEFIQSSRKEGFLQILASASKNVLYIATREKIGENRLSDLFDFDVSGKGASKLEVFKAAFSEALRITSGRISCVVFFDDAPAGVHAAKEAGGKAVGCFDPQLREYGADIVIEDFSYWSPRDLVVRLGCEY</sequence>
<dbReference type="GeneID" id="25401074"/>
<dbReference type="HOGENOM" id="CLU_045011_13_3_2"/>
<dbReference type="SFLD" id="SFLDS00003">
    <property type="entry name" value="Haloacid_Dehalogenase"/>
    <property type="match status" value="1"/>
</dbReference>
<dbReference type="InterPro" id="IPR036412">
    <property type="entry name" value="HAD-like_sf"/>
</dbReference>
<dbReference type="RefSeq" id="WP_052883771.1">
    <property type="nucleotide sequence ID" value="NZ_CP009961.1"/>
</dbReference>
<dbReference type="Pfam" id="PF00702">
    <property type="entry name" value="Hydrolase"/>
    <property type="match status" value="1"/>
</dbReference>
<evidence type="ECO:0000313" key="3">
    <source>
        <dbReference type="Proteomes" id="UP000067434"/>
    </source>
</evidence>
<accession>A0A0F7FHZ2</accession>
<keyword evidence="3" id="KW-1185">Reference proteome</keyword>
<dbReference type="Gene3D" id="3.40.50.1000">
    <property type="entry name" value="HAD superfamily/HAD-like"/>
    <property type="match status" value="1"/>
</dbReference>
<dbReference type="KEGG" id="thf:MA03_02545"/>
<organism evidence="2 3">
    <name type="scientific">Infirmifilum uzonense</name>
    <dbReference type="NCBI Taxonomy" id="1550241"/>
    <lineage>
        <taxon>Archaea</taxon>
        <taxon>Thermoproteota</taxon>
        <taxon>Thermoprotei</taxon>
        <taxon>Thermofilales</taxon>
        <taxon>Thermofilaceae</taxon>
        <taxon>Infirmifilum</taxon>
    </lineage>
</organism>
<dbReference type="SFLD" id="SFLDG01129">
    <property type="entry name" value="C1.5:_HAD__Beta-PGM__Phosphata"/>
    <property type="match status" value="1"/>
</dbReference>
<evidence type="ECO:0008006" key="4">
    <source>
        <dbReference type="Google" id="ProtNLM"/>
    </source>
</evidence>
<dbReference type="InterPro" id="IPR006439">
    <property type="entry name" value="HAD-SF_hydro_IA"/>
</dbReference>
<dbReference type="AlphaFoldDB" id="A0A0F7FHZ2"/>